<proteinExistence type="inferred from homology"/>
<accession>A0A1B0FF78</accession>
<evidence type="ECO:0000256" key="2">
    <source>
        <dbReference type="ARBA" id="ARBA00022481"/>
    </source>
</evidence>
<evidence type="ECO:0000256" key="3">
    <source>
        <dbReference type="ARBA" id="ARBA00022917"/>
    </source>
</evidence>
<dbReference type="InterPro" id="IPR000352">
    <property type="entry name" value="Pep_chain_release_fac_I"/>
</dbReference>
<evidence type="ECO:0000313" key="6">
    <source>
        <dbReference type="Proteomes" id="UP000092444"/>
    </source>
</evidence>
<comment type="similarity">
    <text evidence="1">Belongs to the prokaryotic/mitochondrial release factor family.</text>
</comment>
<organism evidence="5 6">
    <name type="scientific">Glossina morsitans morsitans</name>
    <name type="common">Savannah tsetse fly</name>
    <dbReference type="NCBI Taxonomy" id="37546"/>
    <lineage>
        <taxon>Eukaryota</taxon>
        <taxon>Metazoa</taxon>
        <taxon>Ecdysozoa</taxon>
        <taxon>Arthropoda</taxon>
        <taxon>Hexapoda</taxon>
        <taxon>Insecta</taxon>
        <taxon>Pterygota</taxon>
        <taxon>Neoptera</taxon>
        <taxon>Endopterygota</taxon>
        <taxon>Diptera</taxon>
        <taxon>Brachycera</taxon>
        <taxon>Muscomorpha</taxon>
        <taxon>Hippoboscoidea</taxon>
        <taxon>Glossinidae</taxon>
        <taxon>Glossina</taxon>
    </lineage>
</organism>
<feature type="domain" description="Prokaryotic-type class I peptide chain release factors" evidence="4">
    <location>
        <begin position="223"/>
        <end position="239"/>
    </location>
</feature>
<name>A0A1B0FF78_GLOMM</name>
<dbReference type="VEuPathDB" id="VectorBase:GMOY002304"/>
<keyword evidence="2" id="KW-0488">Methylation</keyword>
<dbReference type="PhylomeDB" id="A0A1B0FF78"/>
<dbReference type="Pfam" id="PF03462">
    <property type="entry name" value="PCRF"/>
    <property type="match status" value="1"/>
</dbReference>
<dbReference type="STRING" id="37546.A0A1B0FF78"/>
<dbReference type="InterPro" id="IPR050057">
    <property type="entry name" value="Prokaryotic/Mito_RF"/>
</dbReference>
<dbReference type="EMBL" id="CCAG010014871">
    <property type="status" value="NOT_ANNOTATED_CDS"/>
    <property type="molecule type" value="Genomic_DNA"/>
</dbReference>
<keyword evidence="6" id="KW-1185">Reference proteome</keyword>
<dbReference type="GO" id="GO:0005737">
    <property type="term" value="C:cytoplasm"/>
    <property type="evidence" value="ECO:0007669"/>
    <property type="project" value="UniProtKB-ARBA"/>
</dbReference>
<dbReference type="EnsemblMetazoa" id="GMOY002304-RA">
    <property type="protein sequence ID" value="GMOY002304-PA"/>
    <property type="gene ID" value="GMOY002304"/>
</dbReference>
<dbReference type="InterPro" id="IPR005139">
    <property type="entry name" value="PCRF"/>
</dbReference>
<evidence type="ECO:0000259" key="4">
    <source>
        <dbReference type="PROSITE" id="PS00745"/>
    </source>
</evidence>
<keyword evidence="3" id="KW-0648">Protein biosynthesis</keyword>
<reference evidence="5" key="1">
    <citation type="submission" date="2020-05" db="UniProtKB">
        <authorList>
            <consortium name="EnsemblMetazoa"/>
        </authorList>
    </citation>
    <scope>IDENTIFICATION</scope>
    <source>
        <strain evidence="5">Yale</strain>
    </source>
</reference>
<dbReference type="SMART" id="SM00937">
    <property type="entry name" value="PCRF"/>
    <property type="match status" value="1"/>
</dbReference>
<dbReference type="AlphaFoldDB" id="A0A1B0FF78"/>
<dbReference type="Gene3D" id="3.30.70.1660">
    <property type="match status" value="2"/>
</dbReference>
<dbReference type="Proteomes" id="UP000092444">
    <property type="component" value="Unassembled WGS sequence"/>
</dbReference>
<evidence type="ECO:0000313" key="5">
    <source>
        <dbReference type="EnsemblMetazoa" id="GMOY002304-PA"/>
    </source>
</evidence>
<dbReference type="PANTHER" id="PTHR43804">
    <property type="entry name" value="LD18447P"/>
    <property type="match status" value="1"/>
</dbReference>
<dbReference type="PANTHER" id="PTHR43804:SF7">
    <property type="entry name" value="LD18447P"/>
    <property type="match status" value="1"/>
</dbReference>
<protein>
    <recommendedName>
        <fullName evidence="4">Prokaryotic-type class I peptide chain release factors domain-containing protein</fullName>
    </recommendedName>
</protein>
<dbReference type="Pfam" id="PF00472">
    <property type="entry name" value="RF-1"/>
    <property type="match status" value="1"/>
</dbReference>
<sequence length="325" mass="37169">MPKTTMLLNKFLKSLLRNLSARNGLRYLSGVFVDEFGHLDFYNEKLQEYLEFLRKEFYNLRANASSNRDYRRIAQLPDVLEALGQHRVVKGNMISKEEVAAEKDEDMKDLMEEENKNYESVIFEITAGAGGQGAMLFAKEYTNYFDKHGWHYEILVEDLTDIGGLRHANVTIIDAEARQAITVCKEYRPLKNMGECILVPLIPKPADIAIRLLEHELKIETKRSSGAGGQHVNTTDSAVRIVHLPSGDQLEKAAEASAKGSRKAQLGNLERNEKIRTYNFSQDRITDHRIRNGTVYNLKEFLQGGKNLHNFIEKLAIENRRKNLE</sequence>
<dbReference type="InterPro" id="IPR045853">
    <property type="entry name" value="Pep_chain_release_fac_I_sf"/>
</dbReference>
<dbReference type="Gene3D" id="3.30.160.20">
    <property type="match status" value="1"/>
</dbReference>
<evidence type="ECO:0000256" key="1">
    <source>
        <dbReference type="ARBA" id="ARBA00010835"/>
    </source>
</evidence>
<dbReference type="SUPFAM" id="SSF75620">
    <property type="entry name" value="Release factor"/>
    <property type="match status" value="1"/>
</dbReference>
<dbReference type="GO" id="GO:0003747">
    <property type="term" value="F:translation release factor activity"/>
    <property type="evidence" value="ECO:0007669"/>
    <property type="project" value="InterPro"/>
</dbReference>
<dbReference type="PROSITE" id="PS00745">
    <property type="entry name" value="RF_PROK_I"/>
    <property type="match status" value="1"/>
</dbReference>